<feature type="chain" id="PRO_5045418824" evidence="1">
    <location>
        <begin position="23"/>
        <end position="299"/>
    </location>
</feature>
<accession>A0ABW3UTX0</accession>
<dbReference type="RefSeq" id="WP_345590641.1">
    <property type="nucleotide sequence ID" value="NZ_BAABJG010000023.1"/>
</dbReference>
<dbReference type="InterPro" id="IPR030395">
    <property type="entry name" value="GP_PDE_dom"/>
</dbReference>
<feature type="domain" description="GP-PDE" evidence="2">
    <location>
        <begin position="48"/>
        <end position="273"/>
    </location>
</feature>
<keyword evidence="1" id="KW-0732">Signal</keyword>
<name>A0ABW3UTX0_9BACL</name>
<evidence type="ECO:0000256" key="1">
    <source>
        <dbReference type="SAM" id="SignalP"/>
    </source>
</evidence>
<comment type="caution">
    <text evidence="3">The sequence shown here is derived from an EMBL/GenBank/DDBJ whole genome shotgun (WGS) entry which is preliminary data.</text>
</comment>
<keyword evidence="4" id="KW-1185">Reference proteome</keyword>
<protein>
    <submittedName>
        <fullName evidence="3">Phosphatidylinositol-specific phospholipase C/glycerophosphodiester phosphodiesterase family protein</fullName>
        <ecNumber evidence="3">3.1.4.-</ecNumber>
    </submittedName>
</protein>
<dbReference type="InterPro" id="IPR017946">
    <property type="entry name" value="PLC-like_Pdiesterase_TIM-brl"/>
</dbReference>
<dbReference type="EMBL" id="JBHTLU010000043">
    <property type="protein sequence ID" value="MFD1224240.1"/>
    <property type="molecule type" value="Genomic_DNA"/>
</dbReference>
<dbReference type="PANTHER" id="PTHR46211:SF1">
    <property type="entry name" value="GLYCEROPHOSPHODIESTER PHOSPHODIESTERASE, CYTOPLASMIC"/>
    <property type="match status" value="1"/>
</dbReference>
<organism evidence="3 4">
    <name type="scientific">Paenibacillus vulneris</name>
    <dbReference type="NCBI Taxonomy" id="1133364"/>
    <lineage>
        <taxon>Bacteria</taxon>
        <taxon>Bacillati</taxon>
        <taxon>Bacillota</taxon>
        <taxon>Bacilli</taxon>
        <taxon>Bacillales</taxon>
        <taxon>Paenibacillaceae</taxon>
        <taxon>Paenibacillus</taxon>
    </lineage>
</organism>
<dbReference type="Gene3D" id="3.20.20.190">
    <property type="entry name" value="Phosphatidylinositol (PI) phosphodiesterase"/>
    <property type="match status" value="1"/>
</dbReference>
<dbReference type="SUPFAM" id="SSF51695">
    <property type="entry name" value="PLC-like phosphodiesterases"/>
    <property type="match status" value="1"/>
</dbReference>
<dbReference type="CDD" id="cd08583">
    <property type="entry name" value="PI-PLCc_GDPD_SF_unchar1"/>
    <property type="match status" value="1"/>
</dbReference>
<reference evidence="4" key="1">
    <citation type="journal article" date="2019" name="Int. J. Syst. Evol. Microbiol.">
        <title>The Global Catalogue of Microorganisms (GCM) 10K type strain sequencing project: providing services to taxonomists for standard genome sequencing and annotation.</title>
        <authorList>
            <consortium name="The Broad Institute Genomics Platform"/>
            <consortium name="The Broad Institute Genome Sequencing Center for Infectious Disease"/>
            <person name="Wu L."/>
            <person name="Ma J."/>
        </authorList>
    </citation>
    <scope>NUCLEOTIDE SEQUENCE [LARGE SCALE GENOMIC DNA]</scope>
    <source>
        <strain evidence="4">CCUG 53270</strain>
    </source>
</reference>
<dbReference type="EC" id="3.1.4.-" evidence="3"/>
<dbReference type="PANTHER" id="PTHR46211">
    <property type="entry name" value="GLYCEROPHOSPHORYL DIESTER PHOSPHODIESTERASE"/>
    <property type="match status" value="1"/>
</dbReference>
<evidence type="ECO:0000313" key="4">
    <source>
        <dbReference type="Proteomes" id="UP001597180"/>
    </source>
</evidence>
<gene>
    <name evidence="3" type="ORF">ACFQ4B_29460</name>
</gene>
<sequence length="299" mass="34716">MRHLTILLFLSLVFFWGGTSYAENSSESPFPEWTKNKLIAHAFGSGVSGESYTNSYESFVINYAMGQRVFEVDLSLTSDNNLVARHDWSTFFNEYLQQKAPEGHGENPWSKEEFMSQKIMNKYTPMDITRIMELMRQFPDMYIVTDTKETQSNLVRQQFQIIVSAANHDPELLNRVIPQIYNQGMLDDIKSIYDFHNIIYTLYMSPDTNEQVIEFVKKQNIKVITLPIQRADSKFLKDLKDNGVLSYVHTINSLRDLKNHEMNGVYGFYTDAITPRLLQYEQSASKVLNDLLQGFHINN</sequence>
<feature type="signal peptide" evidence="1">
    <location>
        <begin position="1"/>
        <end position="22"/>
    </location>
</feature>
<dbReference type="GO" id="GO:0016787">
    <property type="term" value="F:hydrolase activity"/>
    <property type="evidence" value="ECO:0007669"/>
    <property type="project" value="UniProtKB-KW"/>
</dbReference>
<evidence type="ECO:0000259" key="2">
    <source>
        <dbReference type="Pfam" id="PF03009"/>
    </source>
</evidence>
<dbReference type="Proteomes" id="UP001597180">
    <property type="component" value="Unassembled WGS sequence"/>
</dbReference>
<keyword evidence="3" id="KW-0378">Hydrolase</keyword>
<evidence type="ECO:0000313" key="3">
    <source>
        <dbReference type="EMBL" id="MFD1224240.1"/>
    </source>
</evidence>
<proteinExistence type="predicted"/>
<dbReference type="Pfam" id="PF03009">
    <property type="entry name" value="GDPD"/>
    <property type="match status" value="1"/>
</dbReference>